<evidence type="ECO:0000256" key="5">
    <source>
        <dbReference type="ARBA" id="ARBA00023163"/>
    </source>
</evidence>
<dbReference type="eggNOG" id="KOG1875">
    <property type="taxonomic scope" value="Eukaryota"/>
</dbReference>
<dbReference type="Pfam" id="PF08638">
    <property type="entry name" value="Med14"/>
    <property type="match status" value="1"/>
</dbReference>
<dbReference type="EMBL" id="FN648214">
    <property type="protein sequence ID" value="CBJ25901.1"/>
    <property type="molecule type" value="Genomic_DNA"/>
</dbReference>
<dbReference type="GO" id="GO:0016592">
    <property type="term" value="C:mediator complex"/>
    <property type="evidence" value="ECO:0007669"/>
    <property type="project" value="UniProtKB-UniRule"/>
</dbReference>
<dbReference type="GO" id="GO:0003712">
    <property type="term" value="F:transcription coregulator activity"/>
    <property type="evidence" value="ECO:0007669"/>
    <property type="project" value="UniProtKB-UniRule"/>
</dbReference>
<dbReference type="AlphaFoldDB" id="D7FMK4"/>
<evidence type="ECO:0000256" key="3">
    <source>
        <dbReference type="ARBA" id="ARBA00023015"/>
    </source>
</evidence>
<dbReference type="PANTHER" id="PTHR12809">
    <property type="entry name" value="MEDIATOR COMPLEX SUBUNIT"/>
    <property type="match status" value="1"/>
</dbReference>
<reference evidence="10 11" key="1">
    <citation type="journal article" date="2010" name="Nature">
        <title>The Ectocarpus genome and the independent evolution of multicellularity in brown algae.</title>
        <authorList>
            <person name="Cock J.M."/>
            <person name="Sterck L."/>
            <person name="Rouze P."/>
            <person name="Scornet D."/>
            <person name="Allen A.E."/>
            <person name="Amoutzias G."/>
            <person name="Anthouard V."/>
            <person name="Artiguenave F."/>
            <person name="Aury J.M."/>
            <person name="Badger J.H."/>
            <person name="Beszteri B."/>
            <person name="Billiau K."/>
            <person name="Bonnet E."/>
            <person name="Bothwell J.H."/>
            <person name="Bowler C."/>
            <person name="Boyen C."/>
            <person name="Brownlee C."/>
            <person name="Carrano C.J."/>
            <person name="Charrier B."/>
            <person name="Cho G.Y."/>
            <person name="Coelho S.M."/>
            <person name="Collen J."/>
            <person name="Corre E."/>
            <person name="Da Silva C."/>
            <person name="Delage L."/>
            <person name="Delaroque N."/>
            <person name="Dittami S.M."/>
            <person name="Doulbeau S."/>
            <person name="Elias M."/>
            <person name="Farnham G."/>
            <person name="Gachon C.M."/>
            <person name="Gschloessl B."/>
            <person name="Heesch S."/>
            <person name="Jabbari K."/>
            <person name="Jubin C."/>
            <person name="Kawai H."/>
            <person name="Kimura K."/>
            <person name="Kloareg B."/>
            <person name="Kupper F.C."/>
            <person name="Lang D."/>
            <person name="Le Bail A."/>
            <person name="Leblanc C."/>
            <person name="Lerouge P."/>
            <person name="Lohr M."/>
            <person name="Lopez P.J."/>
            <person name="Martens C."/>
            <person name="Maumus F."/>
            <person name="Michel G."/>
            <person name="Miranda-Saavedra D."/>
            <person name="Morales J."/>
            <person name="Moreau H."/>
            <person name="Motomura T."/>
            <person name="Nagasato C."/>
            <person name="Napoli C.A."/>
            <person name="Nelson D.R."/>
            <person name="Nyvall-Collen P."/>
            <person name="Peters A.F."/>
            <person name="Pommier C."/>
            <person name="Potin P."/>
            <person name="Poulain J."/>
            <person name="Quesneville H."/>
            <person name="Read B."/>
            <person name="Rensing S.A."/>
            <person name="Ritter A."/>
            <person name="Rousvoal S."/>
            <person name="Samanta M."/>
            <person name="Samson G."/>
            <person name="Schroeder D.C."/>
            <person name="Segurens B."/>
            <person name="Strittmatter M."/>
            <person name="Tonon T."/>
            <person name="Tregear J.W."/>
            <person name="Valentin K."/>
            <person name="von Dassow P."/>
            <person name="Yamagishi T."/>
            <person name="Van de Peer Y."/>
            <person name="Wincker P."/>
        </authorList>
    </citation>
    <scope>NUCLEOTIDE SEQUENCE [LARGE SCALE GENOMIC DNA]</scope>
    <source>
        <strain evidence="11">Ec32 / CCAP1310/4</strain>
    </source>
</reference>
<protein>
    <recommendedName>
        <fullName evidence="7">Mediator of RNA polymerase II transcription subunit 14</fullName>
    </recommendedName>
    <alternativeName>
        <fullName evidence="7">Mediator complex subunit 14</fullName>
    </alternativeName>
</protein>
<feature type="domain" description="Mediator complex subunit MED14 N-terminal" evidence="9">
    <location>
        <begin position="23"/>
        <end position="215"/>
    </location>
</feature>
<dbReference type="GO" id="GO:0070847">
    <property type="term" value="C:core mediator complex"/>
    <property type="evidence" value="ECO:0007669"/>
    <property type="project" value="TreeGrafter"/>
</dbReference>
<evidence type="ECO:0000313" key="11">
    <source>
        <dbReference type="Proteomes" id="UP000002630"/>
    </source>
</evidence>
<dbReference type="GO" id="GO:0006357">
    <property type="term" value="P:regulation of transcription by RNA polymerase II"/>
    <property type="evidence" value="ECO:0007669"/>
    <property type="project" value="InterPro"/>
</dbReference>
<organism evidence="10 11">
    <name type="scientific">Ectocarpus siliculosus</name>
    <name type="common">Brown alga</name>
    <name type="synonym">Conferva siliculosa</name>
    <dbReference type="NCBI Taxonomy" id="2880"/>
    <lineage>
        <taxon>Eukaryota</taxon>
        <taxon>Sar</taxon>
        <taxon>Stramenopiles</taxon>
        <taxon>Ochrophyta</taxon>
        <taxon>PX clade</taxon>
        <taxon>Phaeophyceae</taxon>
        <taxon>Ectocarpales</taxon>
        <taxon>Ectocarpaceae</taxon>
        <taxon>Ectocarpus</taxon>
    </lineage>
</organism>
<evidence type="ECO:0000256" key="1">
    <source>
        <dbReference type="ARBA" id="ARBA00004123"/>
    </source>
</evidence>
<evidence type="ECO:0000256" key="6">
    <source>
        <dbReference type="ARBA" id="ARBA00023242"/>
    </source>
</evidence>
<dbReference type="InterPro" id="IPR055122">
    <property type="entry name" value="Med14_N"/>
</dbReference>
<comment type="subunit">
    <text evidence="7">Component of the Mediator complex.</text>
</comment>
<dbReference type="STRING" id="2880.D7FMK4"/>
<feature type="region of interest" description="Disordered" evidence="8">
    <location>
        <begin position="671"/>
        <end position="700"/>
    </location>
</feature>
<comment type="subcellular location">
    <subcellularLocation>
        <location evidence="1 7">Nucleus</location>
    </subcellularLocation>
</comment>
<evidence type="ECO:0000313" key="10">
    <source>
        <dbReference type="EMBL" id="CBJ25901.1"/>
    </source>
</evidence>
<gene>
    <name evidence="10" type="ORF">Esi_0017_0079</name>
</gene>
<dbReference type="EMBL" id="FN649749">
    <property type="protein sequence ID" value="CBJ25901.1"/>
    <property type="molecule type" value="Genomic_DNA"/>
</dbReference>
<evidence type="ECO:0000256" key="7">
    <source>
        <dbReference type="RuleBase" id="RU365082"/>
    </source>
</evidence>
<proteinExistence type="inferred from homology"/>
<dbReference type="InParanoid" id="D7FMK4"/>
<dbReference type="PANTHER" id="PTHR12809:SF2">
    <property type="entry name" value="MEDIATOR OF RNA POLYMERASE II TRANSCRIPTION SUBUNIT 14"/>
    <property type="match status" value="1"/>
</dbReference>
<evidence type="ECO:0000259" key="9">
    <source>
        <dbReference type="Pfam" id="PF08638"/>
    </source>
</evidence>
<sequence length="1205" mass="129620">MEGTPSGEDVEGRLLAPLSTLLASELCLRQTDRAFHDIRRLANILSRVNHDSRREDLLDYIRSNRARFLKAYAIISWLSGNHGELVANASNALAEARSQREQIDACQDQFFFMHGGLFGARQRLYDVPVAVDVLIGGRYPHLPKGIEYCGGDIDPRPIFELPANREEIVLRVDRAIRLALLRRGGVPNQFTSHTVKNGVLTLTVNGEFELMVTLQAEREDARWALLGVTLLVQAREGESITAPVRDFRQQRYLHEVIQKAMDVHADGDANPRPNALLAAYQVCHDLCCSMVLEILHAQAQKLATRVGGLWAAQLAVMFHKDSQIVAALGPPGEFLEGRGLGSDVGDHSVTTDEETSAVDSLLTSSVQIYPDKLSCARMLLAAARIFASQKVNTLAADVESYAAQLGACVPRVTTVGGLSAYICPWGGGGVEVSVDVKSGRYLVKDTLPGGGKAMASCISRLREALNLLPLTDSQSLGESIASTLSAGRSVLQKRSIPTQRARNGEQDLRQQHVRRCMGESFGLLRRGELEHTFRCAFGVVPHLRWQALLGRTDANAIDAGTEFPRLDGSDTLRSSVRLGQFRENGVLLSEAWRKRTRNFRILRRGTSAIELTRAERAATIGQVPTAASAGAGFRLNSAPPLDGDLSCSSGWQQGGGTLPAALAASLAEVSDGGDDMASRSTRWRTDRGVGSGANGVKASSEGNVLEETGEVLSFFLEVDITGNLDVEHTVVSATLPTAGRARKSLRPVVGETYKLFPCQPLSGSRCGSLDADLLPSKPPPAVGTKRSASCLDAGYSQGAIGITTGVHDGLCPTTLHAAVGTVGEASQTQLCTAVQMCNRFVPFARLQHALLRVGTGLSLDFRELTHFSGATQQVPHCAVFLAGEHGWSSPEVAASSARVSFFPGHTQADTWEWDVTLGPTTSLMDFIWAVPAKDEDKGLAVTRGIVHEQLPLAQHIEILGVRQEGIESSSTTRMAQGKHVRFRFPPPFSVHAMCRSFALAGEGLTVMQTLAAQASKLRQTGCEAAGYSVVSCSPIHVAMRDSKLDHVVLLTHSAFSSRHISSADRPGLVLIPWPHAPTCPAAMRELEASVRKHRDLNALLHGLSRTVPVLAEVSRVLPGVGSAAGMNGDRSPSRGEFVLTAVTPARFVLSKSPLGERRLQSKPALTLAVEAGGQVRVSTPGRKDVVADTGALRRLLLEWIASTSE</sequence>
<dbReference type="Proteomes" id="UP000002630">
    <property type="component" value="Linkage Group LG24"/>
</dbReference>
<name>D7FMK4_ECTSI</name>
<keyword evidence="5 7" id="KW-0804">Transcription</keyword>
<accession>D7FMK4</accession>
<keyword evidence="4 7" id="KW-0010">Activator</keyword>
<evidence type="ECO:0000256" key="4">
    <source>
        <dbReference type="ARBA" id="ARBA00023159"/>
    </source>
</evidence>
<dbReference type="OrthoDB" id="205099at2759"/>
<evidence type="ECO:0000256" key="2">
    <source>
        <dbReference type="ARBA" id="ARBA00007813"/>
    </source>
</evidence>
<evidence type="ECO:0000256" key="8">
    <source>
        <dbReference type="SAM" id="MobiDB-lite"/>
    </source>
</evidence>
<keyword evidence="11" id="KW-1185">Reference proteome</keyword>
<keyword evidence="3 7" id="KW-0805">Transcription regulation</keyword>
<dbReference type="InterPro" id="IPR013947">
    <property type="entry name" value="Mediator_Med14"/>
</dbReference>
<comment type="function">
    <text evidence="7">Component of the Mediator complex, a coactivator involved in the regulated transcription of nearly all RNA polymerase II-dependent genes. Mediator functions as a bridge to convey information from gene-specific regulatory proteins to the basal RNA polymerase II transcription machinery. Mediator is recruited to promoters by direct interactions with regulatory proteins and serves as a scaffold for the assembly of a functional preinitiation complex with RNA polymerase II and the general transcription factors.</text>
</comment>
<comment type="similarity">
    <text evidence="2 7">Belongs to the Mediator complex subunit 14 family.</text>
</comment>
<keyword evidence="6 7" id="KW-0539">Nucleus</keyword>